<evidence type="ECO:0000259" key="4">
    <source>
        <dbReference type="SMART" id="SM01008"/>
    </source>
</evidence>
<reference evidence="5 6" key="1">
    <citation type="submission" date="2019-06" db="EMBL/GenBank/DDBJ databases">
        <title>Genomic Encyclopedia of Type Strains, Phase IV (KMG-V): Genome sequencing to study the core and pangenomes of soil and plant-associated prokaryotes.</title>
        <authorList>
            <person name="Whitman W."/>
        </authorList>
    </citation>
    <scope>NUCLEOTIDE SEQUENCE [LARGE SCALE GENOMIC DNA]</scope>
    <source>
        <strain evidence="5 6">BR 11880</strain>
    </source>
</reference>
<dbReference type="GO" id="GO:0016491">
    <property type="term" value="F:oxidoreductase activity"/>
    <property type="evidence" value="ECO:0007669"/>
    <property type="project" value="UniProtKB-KW"/>
</dbReference>
<proteinExistence type="predicted"/>
<dbReference type="InterPro" id="IPR046867">
    <property type="entry name" value="AldOxase/xan_DH_MoCoBD2"/>
</dbReference>
<organism evidence="5 6">
    <name type="scientific">Nitrospirillum amazonense</name>
    <dbReference type="NCBI Taxonomy" id="28077"/>
    <lineage>
        <taxon>Bacteria</taxon>
        <taxon>Pseudomonadati</taxon>
        <taxon>Pseudomonadota</taxon>
        <taxon>Alphaproteobacteria</taxon>
        <taxon>Rhodospirillales</taxon>
        <taxon>Azospirillaceae</taxon>
        <taxon>Nitrospirillum</taxon>
    </lineage>
</organism>
<name>A0A560FP22_9PROT</name>
<evidence type="ECO:0000313" key="5">
    <source>
        <dbReference type="EMBL" id="TWB23377.1"/>
    </source>
</evidence>
<comment type="caution">
    <text evidence="5">The sequence shown here is derived from an EMBL/GenBank/DDBJ whole genome shotgun (WGS) entry which is preliminary data.</text>
</comment>
<dbReference type="InterPro" id="IPR016208">
    <property type="entry name" value="Ald_Oxase/xanthine_DH-like"/>
</dbReference>
<keyword evidence="2" id="KW-0560">Oxidoreductase</keyword>
<keyword evidence="1" id="KW-0500">Molybdenum</keyword>
<comment type="cofactor">
    <cofactor evidence="3">
        <name>Mo-molybdopterin cytosine dinucleotide</name>
        <dbReference type="ChEBI" id="CHEBI:71308"/>
    </cofactor>
</comment>
<dbReference type="InterPro" id="IPR037165">
    <property type="entry name" value="AldOxase/xan_DH_Mopterin-bd_sf"/>
</dbReference>
<dbReference type="SUPFAM" id="SSF56003">
    <property type="entry name" value="Molybdenum cofactor-binding domain"/>
    <property type="match status" value="1"/>
</dbReference>
<dbReference type="RefSeq" id="WP_145748599.1">
    <property type="nucleotide sequence ID" value="NZ_VITN01000002.1"/>
</dbReference>
<dbReference type="InterPro" id="IPR008274">
    <property type="entry name" value="AldOxase/xan_DH_MoCoBD1"/>
</dbReference>
<feature type="domain" description="Aldehyde oxidase/xanthine dehydrogenase a/b hammerhead" evidence="4">
    <location>
        <begin position="55"/>
        <end position="185"/>
    </location>
</feature>
<dbReference type="AlphaFoldDB" id="A0A560FP22"/>
<dbReference type="GO" id="GO:0005506">
    <property type="term" value="F:iron ion binding"/>
    <property type="evidence" value="ECO:0007669"/>
    <property type="project" value="InterPro"/>
</dbReference>
<dbReference type="Gene3D" id="3.90.1170.50">
    <property type="entry name" value="Aldehyde oxidase/xanthine dehydrogenase, a/b hammerhead"/>
    <property type="match status" value="1"/>
</dbReference>
<dbReference type="SMART" id="SM01008">
    <property type="entry name" value="Ald_Xan_dh_C"/>
    <property type="match status" value="1"/>
</dbReference>
<evidence type="ECO:0000313" key="6">
    <source>
        <dbReference type="Proteomes" id="UP000319859"/>
    </source>
</evidence>
<protein>
    <submittedName>
        <fullName evidence="5">Xanthine dehydrogenase molybdopterin-binding subunit B</fullName>
    </submittedName>
</protein>
<dbReference type="SUPFAM" id="SSF54665">
    <property type="entry name" value="CO dehydrogenase molybdoprotein N-domain-like"/>
    <property type="match status" value="1"/>
</dbReference>
<dbReference type="InterPro" id="IPR036856">
    <property type="entry name" value="Ald_Oxase/Xan_DH_a/b_sf"/>
</dbReference>
<evidence type="ECO:0000256" key="3">
    <source>
        <dbReference type="ARBA" id="ARBA00053029"/>
    </source>
</evidence>
<sequence>MATATGSATIPPAIASAGIPYERPLSRGTQTIPFNPDKAPVGLPFIKLDAFLQASGEARYIHDLPLPPRGVNGAFVLSSRALARFVFRIPDAPLTPVDPPTLTAWLRGRFPVLVALLTAQDVPAGQNNRTGVLAGQIGGTDPLLAQDQVEWYGQPMALVLAEDETDAIDIAHYVRRSCILYDDATSDPNVRPPILTIQDAKDQNSLLVDTTHPPYNHILYVMRPNSQLGWVGQTGAVTLDGSACLIVNGTQTVGSQAHFYMETQSALVVPGERGQLTVNPSSQSPDSVQSTIAGVLGLAISGVALAIKRIGGGYGGKTTRSPFVAAPAAVAAAKLKRPVRIAMRREEDMEMIGRRHPYEGGYSLAVATGEGTAPRGRILGLFLDLYSNGGATYDCSFTVMDCVQMRIDSAYMVPNWKTQGHVARTNLASNTAFRSMGLIQGILILEDAIARAAHELGMRAEAVREVNLYQPGQQSVVGTVLTGCYIAQVWQYLKQRADFDRRAAAVEDFNQQNRWRKRGIAMMPVQYGAGYNAAFLEQAGALIDVADQDGSVLVHQGGVEIGQGLATKITQVAAEILNLPMAFITMAPTDLQVVPNPVSTGASTGSGFNAEAVRVACLDLRNRLEVYCQELRAKFGDAWCTQQHIDYWNYPDGWQAVIPNAGGRLIWQAIISLAHFDRINLSAQSRVAIPGGDKPAENLYYTPGAPEQGVDQFTGYTYSAACTEVEIDVLTGETTVLRTDLVYDIGDTLNAAIDIGQVEGAFVQGAGYVLTEDIVIQPDGLDVGRLNSNNTWGYKLPAITTIPLQFNVGFYPRTGPIETASRDMVLGSKEVGEPPLVLAASVYLALKNAVLAARRDRGRADWFALAVPATVQRVREACLVDAGDLRI</sequence>
<dbReference type="OrthoDB" id="8428274at2"/>
<dbReference type="Proteomes" id="UP000319859">
    <property type="component" value="Unassembled WGS sequence"/>
</dbReference>
<dbReference type="FunFam" id="3.30.365.10:FF:000001">
    <property type="entry name" value="Xanthine dehydrogenase oxidase"/>
    <property type="match status" value="1"/>
</dbReference>
<dbReference type="InterPro" id="IPR000674">
    <property type="entry name" value="Ald_Oxase/Xan_DH_a/b"/>
</dbReference>
<dbReference type="Pfam" id="PF20256">
    <property type="entry name" value="MoCoBD_2"/>
    <property type="match status" value="1"/>
</dbReference>
<evidence type="ECO:0000256" key="1">
    <source>
        <dbReference type="ARBA" id="ARBA00022505"/>
    </source>
</evidence>
<dbReference type="EMBL" id="VITN01000002">
    <property type="protein sequence ID" value="TWB23377.1"/>
    <property type="molecule type" value="Genomic_DNA"/>
</dbReference>
<evidence type="ECO:0000256" key="2">
    <source>
        <dbReference type="ARBA" id="ARBA00023002"/>
    </source>
</evidence>
<dbReference type="Pfam" id="PF02738">
    <property type="entry name" value="MoCoBD_1"/>
    <property type="match status" value="1"/>
</dbReference>
<dbReference type="Gene3D" id="3.30.365.10">
    <property type="entry name" value="Aldehyde oxidase/xanthine dehydrogenase, molybdopterin binding domain"/>
    <property type="match status" value="4"/>
</dbReference>
<gene>
    <name evidence="5" type="ORF">FBZ89_102130</name>
</gene>
<dbReference type="PANTHER" id="PTHR11908:SF132">
    <property type="entry name" value="ALDEHYDE OXIDASE 1-RELATED"/>
    <property type="match status" value="1"/>
</dbReference>
<dbReference type="PANTHER" id="PTHR11908">
    <property type="entry name" value="XANTHINE DEHYDROGENASE"/>
    <property type="match status" value="1"/>
</dbReference>
<accession>A0A560FP22</accession>